<dbReference type="GO" id="GO:0000319">
    <property type="term" value="F:sulfite transmembrane transporter activity"/>
    <property type="evidence" value="ECO:0007669"/>
    <property type="project" value="TreeGrafter"/>
</dbReference>
<name>A0A2R4WXI9_9EURY</name>
<evidence type="ECO:0000256" key="6">
    <source>
        <dbReference type="ARBA" id="ARBA00022989"/>
    </source>
</evidence>
<sequence>MSTQTGSIWKGSPRLERVVEQFGPQWFGSTMGTGALGVALSMVAAATGVGAVQVVARAFVVLTALLTVAFTIPWLVRTVTHPEQVRADLAHPIRSQFFPTMPITLIVLGLGIARTMGGVLSQAILRPALTLLFVLGSAGIVAFGFLLVVLLFTNDDIAIDHGVFAWYIPPVSHLVIPLLGFWLVEQYYAGTATGALFFAVSTMAIGVGTFMFLFVGSIVFHRYAYGSLPPEKLAPTFVIGLAPTAILVVAIGRLIGALEAGVGLSIAVEPLVPFLKLLALGLWGFTAWWFVLTLSLVAHYVARRDHPFFFTWWAYTFPTAAVAIASGVMAHLFGTVVFEAALIAITTLLTAVWIVTATLTGRMILRGQAFRPED</sequence>
<keyword evidence="5 8" id="KW-0812">Transmembrane</keyword>
<dbReference type="Proteomes" id="UP000244727">
    <property type="component" value="Chromosome"/>
</dbReference>
<gene>
    <name evidence="9" type="ORF">HARCEL1_00275</name>
</gene>
<dbReference type="KEGG" id="harc:HARCEL1_00275"/>
<evidence type="ECO:0000256" key="2">
    <source>
        <dbReference type="ARBA" id="ARBA00008566"/>
    </source>
</evidence>
<dbReference type="Pfam" id="PF03595">
    <property type="entry name" value="SLAC1"/>
    <property type="match status" value="1"/>
</dbReference>
<feature type="transmembrane region" description="Helical" evidence="8">
    <location>
        <begin position="275"/>
        <end position="300"/>
    </location>
</feature>
<evidence type="ECO:0000256" key="8">
    <source>
        <dbReference type="SAM" id="Phobius"/>
    </source>
</evidence>
<feature type="transmembrane region" description="Helical" evidence="8">
    <location>
        <begin position="164"/>
        <end position="184"/>
    </location>
</feature>
<comment type="subcellular location">
    <subcellularLocation>
        <location evidence="1">Cell membrane</location>
        <topology evidence="1">Multi-pass membrane protein</topology>
    </subcellularLocation>
</comment>
<dbReference type="AlphaFoldDB" id="A0A2R4WXI9"/>
<evidence type="ECO:0000256" key="4">
    <source>
        <dbReference type="ARBA" id="ARBA00022475"/>
    </source>
</evidence>
<dbReference type="PANTHER" id="PTHR31686">
    <property type="match status" value="1"/>
</dbReference>
<dbReference type="EMBL" id="CP028858">
    <property type="protein sequence ID" value="AWB26263.1"/>
    <property type="molecule type" value="Genomic_DNA"/>
</dbReference>
<dbReference type="CDD" id="cd09321">
    <property type="entry name" value="TDT_like_3"/>
    <property type="match status" value="1"/>
</dbReference>
<dbReference type="InterPro" id="IPR038665">
    <property type="entry name" value="Voltage-dep_anion_channel_sf"/>
</dbReference>
<dbReference type="RefSeq" id="WP_108380632.1">
    <property type="nucleotide sequence ID" value="NZ_CP028858.1"/>
</dbReference>
<feature type="transmembrane region" description="Helical" evidence="8">
    <location>
        <begin position="54"/>
        <end position="76"/>
    </location>
</feature>
<dbReference type="InterPro" id="IPR051629">
    <property type="entry name" value="Sulfite_efflux_TDT"/>
</dbReference>
<evidence type="ECO:0000313" key="10">
    <source>
        <dbReference type="Proteomes" id="UP000244727"/>
    </source>
</evidence>
<dbReference type="InterPro" id="IPR004695">
    <property type="entry name" value="SLAC1/Mae1/Ssu1/TehA"/>
</dbReference>
<keyword evidence="3" id="KW-0813">Transport</keyword>
<feature type="transmembrane region" description="Helical" evidence="8">
    <location>
        <begin position="233"/>
        <end position="255"/>
    </location>
</feature>
<evidence type="ECO:0000256" key="7">
    <source>
        <dbReference type="ARBA" id="ARBA00023136"/>
    </source>
</evidence>
<keyword evidence="4" id="KW-1003">Cell membrane</keyword>
<protein>
    <submittedName>
        <fullName evidence="9">C4-dicarboxylate transporter</fullName>
    </submittedName>
</protein>
<accession>A0A2R4WXI9</accession>
<evidence type="ECO:0000256" key="1">
    <source>
        <dbReference type="ARBA" id="ARBA00004651"/>
    </source>
</evidence>
<feature type="transmembrane region" description="Helical" evidence="8">
    <location>
        <begin position="26"/>
        <end position="48"/>
    </location>
</feature>
<keyword evidence="10" id="KW-1185">Reference proteome</keyword>
<feature type="transmembrane region" description="Helical" evidence="8">
    <location>
        <begin position="340"/>
        <end position="361"/>
    </location>
</feature>
<dbReference type="GO" id="GO:0005886">
    <property type="term" value="C:plasma membrane"/>
    <property type="evidence" value="ECO:0007669"/>
    <property type="project" value="UniProtKB-SubCell"/>
</dbReference>
<feature type="transmembrane region" description="Helical" evidence="8">
    <location>
        <begin position="196"/>
        <end position="221"/>
    </location>
</feature>
<keyword evidence="6 8" id="KW-1133">Transmembrane helix</keyword>
<proteinExistence type="inferred from homology"/>
<organism evidence="9 10">
    <name type="scientific">Halococcoides cellulosivorans</name>
    <dbReference type="NCBI Taxonomy" id="1679096"/>
    <lineage>
        <taxon>Archaea</taxon>
        <taxon>Methanobacteriati</taxon>
        <taxon>Methanobacteriota</taxon>
        <taxon>Stenosarchaea group</taxon>
        <taxon>Halobacteria</taxon>
        <taxon>Halobacteriales</taxon>
        <taxon>Haloarculaceae</taxon>
        <taxon>Halococcoides</taxon>
    </lineage>
</organism>
<feature type="transmembrane region" description="Helical" evidence="8">
    <location>
        <begin position="97"/>
        <end position="116"/>
    </location>
</feature>
<feature type="transmembrane region" description="Helical" evidence="8">
    <location>
        <begin position="312"/>
        <end position="334"/>
    </location>
</feature>
<keyword evidence="7 8" id="KW-0472">Membrane</keyword>
<evidence type="ECO:0000313" key="9">
    <source>
        <dbReference type="EMBL" id="AWB26263.1"/>
    </source>
</evidence>
<dbReference type="PANTHER" id="PTHR31686:SF1">
    <property type="entry name" value="SULFITE EFFLUX PUMP SSU1"/>
    <property type="match status" value="1"/>
</dbReference>
<dbReference type="Gene3D" id="1.50.10.150">
    <property type="entry name" value="Voltage-dependent anion channel"/>
    <property type="match status" value="1"/>
</dbReference>
<comment type="similarity">
    <text evidence="2">Belongs to the tellurite-resistance/dicarboxylate transporter (TDT) family.</text>
</comment>
<evidence type="ECO:0000256" key="3">
    <source>
        <dbReference type="ARBA" id="ARBA00022448"/>
    </source>
</evidence>
<evidence type="ECO:0000256" key="5">
    <source>
        <dbReference type="ARBA" id="ARBA00022692"/>
    </source>
</evidence>
<dbReference type="GeneID" id="36510896"/>
<reference evidence="9 10" key="1">
    <citation type="submission" date="2018-04" db="EMBL/GenBank/DDBJ databases">
        <title>Halococcoides cellulosivorans gen. nov., sp. nov., an extremely halophilic cellulose-utilizing haloarchaeon from hypersaline lakes.</title>
        <authorList>
            <person name="Sorokin D.Y."/>
            <person name="Toshchakov S.V."/>
            <person name="Samarov N.I."/>
            <person name="Korzhenkov A."/>
            <person name="Kublanov I.V."/>
        </authorList>
    </citation>
    <scope>NUCLEOTIDE SEQUENCE [LARGE SCALE GENOMIC DNA]</scope>
    <source>
        <strain evidence="9 10">HArcel1</strain>
    </source>
</reference>
<feature type="transmembrane region" description="Helical" evidence="8">
    <location>
        <begin position="128"/>
        <end position="152"/>
    </location>
</feature>